<dbReference type="OrthoDB" id="4447445at2"/>
<evidence type="ECO:0000259" key="4">
    <source>
        <dbReference type="Pfam" id="PF00561"/>
    </source>
</evidence>
<dbReference type="PANTHER" id="PTHR43248:SF29">
    <property type="entry name" value="TRIPEPTIDYL AMINOPEPTIDASE"/>
    <property type="match status" value="1"/>
</dbReference>
<name>A0A561UAV4_9ACTN</name>
<keyword evidence="7" id="KW-1185">Reference proteome</keyword>
<dbReference type="Gene3D" id="3.40.50.1820">
    <property type="entry name" value="alpha/beta hydrolase"/>
    <property type="match status" value="1"/>
</dbReference>
<dbReference type="Pfam" id="PF08386">
    <property type="entry name" value="Abhydrolase_4"/>
    <property type="match status" value="1"/>
</dbReference>
<dbReference type="InterPro" id="IPR029058">
    <property type="entry name" value="AB_hydrolase_fold"/>
</dbReference>
<dbReference type="InterPro" id="IPR000073">
    <property type="entry name" value="AB_hydrolase_1"/>
</dbReference>
<dbReference type="EMBL" id="VIWT01000001">
    <property type="protein sequence ID" value="TWF96483.1"/>
    <property type="molecule type" value="Genomic_DNA"/>
</dbReference>
<comment type="caution">
    <text evidence="6">The sequence shown here is derived from an EMBL/GenBank/DDBJ whole genome shotgun (WGS) entry which is preliminary data.</text>
</comment>
<evidence type="ECO:0000259" key="5">
    <source>
        <dbReference type="Pfam" id="PF08386"/>
    </source>
</evidence>
<organism evidence="6 7">
    <name type="scientific">Kitasatospora viridis</name>
    <dbReference type="NCBI Taxonomy" id="281105"/>
    <lineage>
        <taxon>Bacteria</taxon>
        <taxon>Bacillati</taxon>
        <taxon>Actinomycetota</taxon>
        <taxon>Actinomycetes</taxon>
        <taxon>Kitasatosporales</taxon>
        <taxon>Streptomycetaceae</taxon>
        <taxon>Kitasatospora</taxon>
    </lineage>
</organism>
<evidence type="ECO:0000256" key="1">
    <source>
        <dbReference type="ARBA" id="ARBA00010088"/>
    </source>
</evidence>
<dbReference type="RefSeq" id="WP_145902833.1">
    <property type="nucleotide sequence ID" value="NZ_BAAAMZ010000004.1"/>
</dbReference>
<feature type="domain" description="AB hydrolase-1" evidence="4">
    <location>
        <begin position="112"/>
        <end position="310"/>
    </location>
</feature>
<dbReference type="PANTHER" id="PTHR43248">
    <property type="entry name" value="2-SUCCINYL-6-HYDROXY-2,4-CYCLOHEXADIENE-1-CARBOXYLATE SYNTHASE"/>
    <property type="match status" value="1"/>
</dbReference>
<dbReference type="AlphaFoldDB" id="A0A561UAV4"/>
<evidence type="ECO:0000313" key="6">
    <source>
        <dbReference type="EMBL" id="TWF96483.1"/>
    </source>
</evidence>
<dbReference type="Proteomes" id="UP000317940">
    <property type="component" value="Unassembled WGS sequence"/>
</dbReference>
<proteinExistence type="inferred from homology"/>
<sequence length="512" mass="53098">MTQMTVRRMPRLRMRPRLVLGPVLAAALLTLGVSVPAVARAPGGGSAWGGGLAWGGCPAGTPGADGTVPPRDPREQCAVVAVPRDYRDPAAGTIRLAVSRIRTADPGQRRGVLLVVPGGPGGSGLDYPSRMAGLLPAAVLRSYDLVGFDERGVGNSAPVHCDLPAADRAAAVIYPFPAADGSIAGNLAYAREVADRCAAAGADQAGVSTANSARDIDRIRAALGLRRISYLGSSYGTYLGEVYATLFPDRTDRVVLDSVVPPGGEQQALGMVGLGAEQSFPDLAAWLAAQDAALHFGSTPAEVRATYFRLAAKLDAAPVGRLTGNAFRTLTYASLVGKVYYPLAARAWQLAAGQAAPAAGQGTARPTASPTAIPTVLPDNFVAAQDAVLCGDSAWPRDPGYYAARTAADRIRYPLTNGMPGNVWPCAFWHGEPGEPPVRVGSTPGPRNVLLLQNLRDPDTPYAGARQTLAAFGRRAAMASFDASGHGMDFTDPAVAAPFTRFLLTGLLPEGG</sequence>
<keyword evidence="2" id="KW-0732">Signal</keyword>
<gene>
    <name evidence="6" type="ORF">FHX73_11255</name>
</gene>
<dbReference type="SUPFAM" id="SSF53474">
    <property type="entry name" value="alpha/beta-Hydrolases"/>
    <property type="match status" value="1"/>
</dbReference>
<reference evidence="6 7" key="1">
    <citation type="submission" date="2019-06" db="EMBL/GenBank/DDBJ databases">
        <title>Sequencing the genomes of 1000 actinobacteria strains.</title>
        <authorList>
            <person name="Klenk H.-P."/>
        </authorList>
    </citation>
    <scope>NUCLEOTIDE SEQUENCE [LARGE SCALE GENOMIC DNA]</scope>
    <source>
        <strain evidence="6 7">DSM 44826</strain>
    </source>
</reference>
<protein>
    <submittedName>
        <fullName evidence="6">TAP-like protein</fullName>
    </submittedName>
</protein>
<evidence type="ECO:0000256" key="2">
    <source>
        <dbReference type="ARBA" id="ARBA00022729"/>
    </source>
</evidence>
<accession>A0A561UAV4</accession>
<dbReference type="InterPro" id="IPR051601">
    <property type="entry name" value="Serine_prot/Carboxylest_S33"/>
</dbReference>
<dbReference type="GO" id="GO:0016787">
    <property type="term" value="F:hydrolase activity"/>
    <property type="evidence" value="ECO:0007669"/>
    <property type="project" value="UniProtKB-KW"/>
</dbReference>
<keyword evidence="3" id="KW-0378">Hydrolase</keyword>
<dbReference type="Pfam" id="PF00561">
    <property type="entry name" value="Abhydrolase_1"/>
    <property type="match status" value="1"/>
</dbReference>
<evidence type="ECO:0000313" key="7">
    <source>
        <dbReference type="Proteomes" id="UP000317940"/>
    </source>
</evidence>
<evidence type="ECO:0000256" key="3">
    <source>
        <dbReference type="ARBA" id="ARBA00022801"/>
    </source>
</evidence>
<feature type="domain" description="Peptidase S33 tripeptidyl aminopeptidase-like C-terminal" evidence="5">
    <location>
        <begin position="422"/>
        <end position="510"/>
    </location>
</feature>
<dbReference type="InterPro" id="IPR013595">
    <property type="entry name" value="Pept_S33_TAP-like_C"/>
</dbReference>
<comment type="similarity">
    <text evidence="1">Belongs to the peptidase S33 family.</text>
</comment>